<reference evidence="2 3" key="1">
    <citation type="submission" date="2019-08" db="EMBL/GenBank/DDBJ databases">
        <title>In-depth cultivation of the pig gut microbiome towards novel bacterial diversity and tailored functional studies.</title>
        <authorList>
            <person name="Wylensek D."/>
            <person name="Hitch T.C.A."/>
            <person name="Clavel T."/>
        </authorList>
    </citation>
    <scope>NUCLEOTIDE SEQUENCE [LARGE SCALE GENOMIC DNA]</scope>
    <source>
        <strain evidence="2 3">WCA-389-WT-23D1</strain>
    </source>
</reference>
<dbReference type="GO" id="GO:0008803">
    <property type="term" value="F:bis(5'-nucleosyl)-tetraphosphatase (symmetrical) activity"/>
    <property type="evidence" value="ECO:0007669"/>
    <property type="project" value="TreeGrafter"/>
</dbReference>
<dbReference type="EMBL" id="VUMD01000017">
    <property type="protein sequence ID" value="MSS38052.1"/>
    <property type="molecule type" value="Genomic_DNA"/>
</dbReference>
<accession>A0A7X2NNE9</accession>
<dbReference type="InterPro" id="IPR004843">
    <property type="entry name" value="Calcineurin-like_PHP"/>
</dbReference>
<proteinExistence type="predicted"/>
<dbReference type="AlphaFoldDB" id="A0A7X2NNE9"/>
<evidence type="ECO:0000259" key="1">
    <source>
        <dbReference type="PROSITE" id="PS00125"/>
    </source>
</evidence>
<protein>
    <submittedName>
        <fullName evidence="2">Serine/threonine protein phosphatase</fullName>
    </submittedName>
</protein>
<dbReference type="Pfam" id="PF00149">
    <property type="entry name" value="Metallophos"/>
    <property type="match status" value="1"/>
</dbReference>
<dbReference type="SUPFAM" id="SSF56300">
    <property type="entry name" value="Metallo-dependent phosphatases"/>
    <property type="match status" value="1"/>
</dbReference>
<dbReference type="PRINTS" id="PR00114">
    <property type="entry name" value="STPHPHTASE"/>
</dbReference>
<dbReference type="GO" id="GO:0005737">
    <property type="term" value="C:cytoplasm"/>
    <property type="evidence" value="ECO:0007669"/>
    <property type="project" value="TreeGrafter"/>
</dbReference>
<dbReference type="PANTHER" id="PTHR42850:SF4">
    <property type="entry name" value="ZINC-DEPENDENT ENDOPOLYPHOSPHATASE"/>
    <property type="match status" value="1"/>
</dbReference>
<dbReference type="PANTHER" id="PTHR42850">
    <property type="entry name" value="METALLOPHOSPHOESTERASE"/>
    <property type="match status" value="1"/>
</dbReference>
<dbReference type="Gene3D" id="3.60.21.10">
    <property type="match status" value="1"/>
</dbReference>
<dbReference type="PROSITE" id="PS00125">
    <property type="entry name" value="SER_THR_PHOSPHATASE"/>
    <property type="match status" value="1"/>
</dbReference>
<feature type="domain" description="Serine/threonine specific protein phosphatases" evidence="1">
    <location>
        <begin position="66"/>
        <end position="71"/>
    </location>
</feature>
<gene>
    <name evidence="2" type="ORF">FYJ39_16175</name>
</gene>
<dbReference type="GO" id="GO:0110154">
    <property type="term" value="P:RNA decapping"/>
    <property type="evidence" value="ECO:0007669"/>
    <property type="project" value="TreeGrafter"/>
</dbReference>
<comment type="caution">
    <text evidence="2">The sequence shown here is derived from an EMBL/GenBank/DDBJ whole genome shotgun (WGS) entry which is preliminary data.</text>
</comment>
<keyword evidence="3" id="KW-1185">Reference proteome</keyword>
<dbReference type="CDD" id="cd00144">
    <property type="entry name" value="MPP_PPP_family"/>
    <property type="match status" value="1"/>
</dbReference>
<dbReference type="InterPro" id="IPR006186">
    <property type="entry name" value="Ser/Thr-sp_prot-phosphatase"/>
</dbReference>
<evidence type="ECO:0000313" key="3">
    <source>
        <dbReference type="Proteomes" id="UP000429958"/>
    </source>
</evidence>
<dbReference type="InterPro" id="IPR050126">
    <property type="entry name" value="Ap4A_hydrolase"/>
</dbReference>
<name>A0A7X2NNE9_9CLOT</name>
<organism evidence="2 3">
    <name type="scientific">Clostridium porci</name>
    <dbReference type="NCBI Taxonomy" id="2605778"/>
    <lineage>
        <taxon>Bacteria</taxon>
        <taxon>Bacillati</taxon>
        <taxon>Bacillota</taxon>
        <taxon>Clostridia</taxon>
        <taxon>Eubacteriales</taxon>
        <taxon>Clostridiaceae</taxon>
        <taxon>Clostridium</taxon>
    </lineage>
</organism>
<evidence type="ECO:0000313" key="2">
    <source>
        <dbReference type="EMBL" id="MSS38052.1"/>
    </source>
</evidence>
<dbReference type="InterPro" id="IPR029052">
    <property type="entry name" value="Metallo-depent_PP-like"/>
</dbReference>
<sequence length="239" mass="27703">MKTVIIGDIHGCLPQLVKLLKKIEVDQRRDRLIFLGDYIDRGPYAYETIMYIIELQKAMGDRCIVLRGNHEEMMLEALQNHPASLNYCSLWEQNGGRETVASFKKNGTQIFSVKPWLQSLKYYYETDTFICVHAGIDERGLKYTSEDTLLWDRSVAEDGWYQGKLLICGHTPVLEVNYQDGMHQMKVIDSRKKHPLPQTGVINLDTGCIFGYKLSAMVIEKHWFHVESVFWEDHAIVEE</sequence>
<dbReference type="RefSeq" id="WP_154473497.1">
    <property type="nucleotide sequence ID" value="NZ_VUMD01000017.1"/>
</dbReference>
<dbReference type="GO" id="GO:0016791">
    <property type="term" value="F:phosphatase activity"/>
    <property type="evidence" value="ECO:0007669"/>
    <property type="project" value="TreeGrafter"/>
</dbReference>
<dbReference type="Proteomes" id="UP000429958">
    <property type="component" value="Unassembled WGS sequence"/>
</dbReference>